<keyword evidence="3" id="KW-1185">Reference proteome</keyword>
<name>A0A432CZA4_9VIBR</name>
<dbReference type="InterPro" id="IPR017946">
    <property type="entry name" value="PLC-like_Pdiesterase_TIM-brl"/>
</dbReference>
<dbReference type="PROSITE" id="PS51704">
    <property type="entry name" value="GP_PDE"/>
    <property type="match status" value="1"/>
</dbReference>
<dbReference type="AlphaFoldDB" id="A0A432CZA4"/>
<dbReference type="EMBL" id="RXZH01000002">
    <property type="protein sequence ID" value="RTZ16761.1"/>
    <property type="molecule type" value="Genomic_DNA"/>
</dbReference>
<dbReference type="PANTHER" id="PTHR46211">
    <property type="entry name" value="GLYCEROPHOSPHORYL DIESTER PHOSPHODIESTERASE"/>
    <property type="match status" value="1"/>
</dbReference>
<evidence type="ECO:0000313" key="3">
    <source>
        <dbReference type="Proteomes" id="UP000268973"/>
    </source>
</evidence>
<gene>
    <name evidence="2" type="ORF">EJ063_08180</name>
</gene>
<dbReference type="GO" id="GO:0006629">
    <property type="term" value="P:lipid metabolic process"/>
    <property type="evidence" value="ECO:0007669"/>
    <property type="project" value="InterPro"/>
</dbReference>
<dbReference type="SUPFAM" id="SSF51695">
    <property type="entry name" value="PLC-like phosphodiesterases"/>
    <property type="match status" value="1"/>
</dbReference>
<proteinExistence type="predicted"/>
<dbReference type="Gene3D" id="3.20.20.190">
    <property type="entry name" value="Phosphatidylinositol (PI) phosphodiesterase"/>
    <property type="match status" value="1"/>
</dbReference>
<accession>A0A432CZA4</accession>
<dbReference type="GO" id="GO:0008081">
    <property type="term" value="F:phosphoric diester hydrolase activity"/>
    <property type="evidence" value="ECO:0007669"/>
    <property type="project" value="InterPro"/>
</dbReference>
<sequence length="233" mass="26453">MIIVGHRGVAGRFPENTLASIQEAVTLGLDWVEVDVQPTLDNHLVVCHDHTVDRCSNGSGRVDELTLDELKTYDFGSWFNSSHNNEEILTLPELLSIAKSHNLSLNIEVKIDHHDPSKVCDLVQEVIVQSDVSLDKLIFSSFDHEVVRQLRIRLPQARLGVLSERLKSADKALLREVAAFSCNLNYKSVTQRQIAQLKKEGYQVWCYTVNNPNSLRYKHGLDAIFSDYPERFL</sequence>
<feature type="domain" description="GP-PDE" evidence="1">
    <location>
        <begin position="1"/>
        <end position="233"/>
    </location>
</feature>
<evidence type="ECO:0000259" key="1">
    <source>
        <dbReference type="PROSITE" id="PS51704"/>
    </source>
</evidence>
<dbReference type="RefSeq" id="WP_126573783.1">
    <property type="nucleotide sequence ID" value="NZ_RXZH01000002.1"/>
</dbReference>
<organism evidence="2 3">
    <name type="scientific">Vibrio aquaticus</name>
    <dbReference type="NCBI Taxonomy" id="2496559"/>
    <lineage>
        <taxon>Bacteria</taxon>
        <taxon>Pseudomonadati</taxon>
        <taxon>Pseudomonadota</taxon>
        <taxon>Gammaproteobacteria</taxon>
        <taxon>Vibrionales</taxon>
        <taxon>Vibrionaceae</taxon>
        <taxon>Vibrio</taxon>
    </lineage>
</organism>
<dbReference type="Pfam" id="PF03009">
    <property type="entry name" value="GDPD"/>
    <property type="match status" value="1"/>
</dbReference>
<dbReference type="Proteomes" id="UP000268973">
    <property type="component" value="Unassembled WGS sequence"/>
</dbReference>
<dbReference type="InterPro" id="IPR030395">
    <property type="entry name" value="GP_PDE_dom"/>
</dbReference>
<dbReference type="PANTHER" id="PTHR46211:SF1">
    <property type="entry name" value="GLYCEROPHOSPHODIESTER PHOSPHODIESTERASE, CYTOPLASMIC"/>
    <property type="match status" value="1"/>
</dbReference>
<evidence type="ECO:0000313" key="2">
    <source>
        <dbReference type="EMBL" id="RTZ16761.1"/>
    </source>
</evidence>
<dbReference type="OrthoDB" id="9795622at2"/>
<comment type="caution">
    <text evidence="2">The sequence shown here is derived from an EMBL/GenBank/DDBJ whole genome shotgun (WGS) entry which is preliminary data.</text>
</comment>
<reference evidence="2 3" key="1">
    <citation type="submission" date="2018-12" db="EMBL/GenBank/DDBJ databases">
        <title>Vibrio sp. isolated from China Sea.</title>
        <authorList>
            <person name="Li Y."/>
        </authorList>
    </citation>
    <scope>NUCLEOTIDE SEQUENCE [LARGE SCALE GENOMIC DNA]</scope>
    <source>
        <strain evidence="2 3">BEI207</strain>
    </source>
</reference>
<protein>
    <submittedName>
        <fullName evidence="2">Glycerophosphoryl diester phosphodiesterase</fullName>
    </submittedName>
</protein>